<dbReference type="AlphaFoldDB" id="B6K655"/>
<keyword evidence="8 26" id="KW-0255">Endonuclease</keyword>
<dbReference type="EMBL" id="KE651167">
    <property type="protein sequence ID" value="EEB09009.2"/>
    <property type="molecule type" value="Genomic_DNA"/>
</dbReference>
<gene>
    <name evidence="27" type="primary">dna2</name>
    <name evidence="26" type="ORF">SJAG_04183</name>
</gene>
<evidence type="ECO:0000256" key="4">
    <source>
        <dbReference type="ARBA" id="ARBA00022705"/>
    </source>
</evidence>
<name>B6K655_SCHJY</name>
<dbReference type="FunFam" id="3.40.50.300:FF:001170">
    <property type="entry name" value="DNA replication helicase Dna2"/>
    <property type="match status" value="1"/>
</dbReference>
<keyword evidence="16 20" id="KW-0234">DNA repair</keyword>
<dbReference type="InterPro" id="IPR027417">
    <property type="entry name" value="P-loop_NTPase"/>
</dbReference>
<feature type="domain" description="DNA2/NAM7 helicase helicase" evidence="24">
    <location>
        <begin position="665"/>
        <end position="752"/>
    </location>
</feature>
<evidence type="ECO:0000313" key="26">
    <source>
        <dbReference type="EMBL" id="EEB09009.2"/>
    </source>
</evidence>
<keyword evidence="28" id="KW-1185">Reference proteome</keyword>
<reference evidence="26 28" key="1">
    <citation type="journal article" date="2011" name="Science">
        <title>Comparative functional genomics of the fission yeasts.</title>
        <authorList>
            <person name="Rhind N."/>
            <person name="Chen Z."/>
            <person name="Yassour M."/>
            <person name="Thompson D.A."/>
            <person name="Haas B.J."/>
            <person name="Habib N."/>
            <person name="Wapinski I."/>
            <person name="Roy S."/>
            <person name="Lin M.F."/>
            <person name="Heiman D.I."/>
            <person name="Young S.K."/>
            <person name="Furuya K."/>
            <person name="Guo Y."/>
            <person name="Pidoux A."/>
            <person name="Chen H.M."/>
            <person name="Robbertse B."/>
            <person name="Goldberg J.M."/>
            <person name="Aoki K."/>
            <person name="Bayne E.H."/>
            <person name="Berlin A.M."/>
            <person name="Desjardins C.A."/>
            <person name="Dobbs E."/>
            <person name="Dukaj L."/>
            <person name="Fan L."/>
            <person name="FitzGerald M.G."/>
            <person name="French C."/>
            <person name="Gujja S."/>
            <person name="Hansen K."/>
            <person name="Keifenheim D."/>
            <person name="Levin J.Z."/>
            <person name="Mosher R.A."/>
            <person name="Mueller C.A."/>
            <person name="Pfiffner J."/>
            <person name="Priest M."/>
            <person name="Russ C."/>
            <person name="Smialowska A."/>
            <person name="Swoboda P."/>
            <person name="Sykes S.M."/>
            <person name="Vaughn M."/>
            <person name="Vengrova S."/>
            <person name="Yoder R."/>
            <person name="Zeng Q."/>
            <person name="Allshire R."/>
            <person name="Baulcombe D."/>
            <person name="Birren B.W."/>
            <person name="Brown W."/>
            <person name="Ekwall K."/>
            <person name="Kellis M."/>
            <person name="Leatherwood J."/>
            <person name="Levin H."/>
            <person name="Margalit H."/>
            <person name="Martienssen R."/>
            <person name="Nieduszynski C.A."/>
            <person name="Spatafora J.W."/>
            <person name="Friedman N."/>
            <person name="Dalgaard J.Z."/>
            <person name="Baumann P."/>
            <person name="Niki H."/>
            <person name="Regev A."/>
            <person name="Nusbaum C."/>
        </authorList>
    </citation>
    <scope>NUCLEOTIDE SEQUENCE [LARGE SCALE GENOMIC DNA]</scope>
    <source>
        <strain evidence="28">yFS275 / FY16936</strain>
    </source>
</reference>
<evidence type="ECO:0000256" key="8">
    <source>
        <dbReference type="ARBA" id="ARBA00022759"/>
    </source>
</evidence>
<dbReference type="OMA" id="NYCEAAI"/>
<dbReference type="InterPro" id="IPR045055">
    <property type="entry name" value="DNA2/NAM7-like"/>
</dbReference>
<dbReference type="InterPro" id="IPR047187">
    <property type="entry name" value="SF1_C_Upf1"/>
</dbReference>
<evidence type="ECO:0000256" key="11">
    <source>
        <dbReference type="ARBA" id="ARBA00022806"/>
    </source>
</evidence>
<sequence>MANQNEVHGLYCDNDLQEGQDETTLFPDNNESSFSNDDSFELASSDLVLLDTVEQNLTLNDTTINPPRPLAISNNHTGGYHNSVPSQCAPSSEAYDDGWDFSSLPNEVEERLDPLFLVIETREEYEEKNDYSFMKKVILLTNIVNRKPSTAILLDEWSDTPVRTGDSLAIYDASEIEGDMIVSNSNGYIIMFPFYLLSATSVADSFTCLRRATFKEWYGSTHYLTKPIVYGNILHRVFQNCLRDPNEFTGLDKLDALLRNSIKLETVNIHFAGLTNDQCLNELRERLPAIRKWMLSITTGDERQPVLIKALIDTEESILSYRFGLKGNIDATVEASITGMRPSVYPLELKTGKVTNTTSHFAQALMYTLLMSEKSGSDIQNALLAYLETSTLTPVKSTVNKLRGIIIARNRLISSIWHHEIPPIVGNVRTCQRCYLSEECFTYNEAFKNEDSEIEPIQSLYQSKLETRDKKDIEFLRKWDRLLLFEEKIISKCKFDMYFLSAEEKEERGDCVNNLKLTKFPLDRGSSLSKRYLYSFFKDESIRTSLNVGDHVLLSSTNGKWTLAKGVITYMERNQVDTELNQFLSPTILNKFNSGDLPFPETDSVDALFRIDKDEYTGGLSLIRSNILKLCILAEHESLRRLIIHLDAPSFTKHKTKPASVVMEQLNSDQRKAIDHVLCADDYALILGMPGTGKTTTIACLIHTLVSNGKSVLLSSYTHTAVDNILLKLKQFNFPILRLGSKSKVLPEVFSFCFGEHDTASDDITVKKIYEEPLIVATSCLGIQHPLFSKRKFDYCLIDEASQIPLPVCLGPLENAHKFVLIGDHYQLAPLVKSSEATENGLGLSLFKLLTEAHPEAVSLLRLQYRMNEDIVSLSNKLIYGGMLQCGSQKTALKRLHISDTDPQKINRLLCSVKIGNSNLPWLHKLLDPAKSVLFFDTDGCSASETKNGRSIENIKEADFIFNSVLALTVLGLEQKAIGVITIYRSQVYCLRRVLSDFPEVEINTADKYQGRDKDVILLSFVRSNPNDSVGELLKDWKRINVILTRAKTKCIMFGSKKTLSSATLFRSLFSFLEEKGWLYLLKEDIGADGTVLTATTNITEHCFRNKKRELKVFDGENVLLKKSKLASFLVDP</sequence>
<dbReference type="JaponicusDB" id="SJAG_04183">
    <property type="gene designation" value="dna2"/>
</dbReference>
<feature type="region of interest" description="Disordered" evidence="21">
    <location>
        <begin position="1"/>
        <end position="37"/>
    </location>
</feature>
<dbReference type="InterPro" id="IPR041677">
    <property type="entry name" value="DNA2/NAM7_AAA_11"/>
</dbReference>
<feature type="compositionally biased region" description="Low complexity" evidence="21">
    <location>
        <begin position="28"/>
        <end position="37"/>
    </location>
</feature>
<dbReference type="GO" id="GO:0003677">
    <property type="term" value="F:DNA binding"/>
    <property type="evidence" value="ECO:0007669"/>
    <property type="project" value="UniProtKB-UniRule"/>
</dbReference>
<dbReference type="RefSeq" id="XP_002175302.2">
    <property type="nucleotide sequence ID" value="XM_002175266.2"/>
</dbReference>
<keyword evidence="7 20" id="KW-0547">Nucleotide-binding</keyword>
<evidence type="ECO:0000256" key="14">
    <source>
        <dbReference type="ARBA" id="ARBA00023014"/>
    </source>
</evidence>
<dbReference type="GO" id="GO:0017116">
    <property type="term" value="F:single-stranded DNA helicase activity"/>
    <property type="evidence" value="ECO:0007669"/>
    <property type="project" value="UniProtKB-UniRule"/>
</dbReference>
<dbReference type="CDD" id="cd18041">
    <property type="entry name" value="DEXXQc_DNA2"/>
    <property type="match status" value="1"/>
</dbReference>
<organism evidence="26 28">
    <name type="scientific">Schizosaccharomyces japonicus (strain yFS275 / FY16936)</name>
    <name type="common">Fission yeast</name>
    <dbReference type="NCBI Taxonomy" id="402676"/>
    <lineage>
        <taxon>Eukaryota</taxon>
        <taxon>Fungi</taxon>
        <taxon>Dikarya</taxon>
        <taxon>Ascomycota</taxon>
        <taxon>Taphrinomycotina</taxon>
        <taxon>Schizosaccharomycetes</taxon>
        <taxon>Schizosaccharomycetales</taxon>
        <taxon>Schizosaccharomycetaceae</taxon>
        <taxon>Schizosaccharomyces</taxon>
    </lineage>
</organism>
<keyword evidence="6 20" id="KW-0479">Metal-binding</keyword>
<evidence type="ECO:0000259" key="23">
    <source>
        <dbReference type="Pfam" id="PF08696"/>
    </source>
</evidence>
<evidence type="ECO:0000256" key="19">
    <source>
        <dbReference type="ARBA" id="ARBA00047995"/>
    </source>
</evidence>
<dbReference type="PANTHER" id="PTHR10887">
    <property type="entry name" value="DNA2/NAM7 HELICASE FAMILY"/>
    <property type="match status" value="1"/>
</dbReference>
<dbReference type="GO" id="GO:0051539">
    <property type="term" value="F:4 iron, 4 sulfur cluster binding"/>
    <property type="evidence" value="ECO:0007669"/>
    <property type="project" value="UniProtKB-UniRule"/>
</dbReference>
<comment type="cofactor">
    <cofactor evidence="1">
        <name>[4Fe-4S] cluster</name>
        <dbReference type="ChEBI" id="CHEBI:49883"/>
    </cofactor>
</comment>
<proteinExistence type="inferred from homology"/>
<evidence type="ECO:0000256" key="7">
    <source>
        <dbReference type="ARBA" id="ARBA00022741"/>
    </source>
</evidence>
<evidence type="ECO:0000256" key="3">
    <source>
        <dbReference type="ARBA" id="ARBA00022485"/>
    </source>
</evidence>
<dbReference type="Pfam" id="PF13087">
    <property type="entry name" value="AAA_12"/>
    <property type="match status" value="1"/>
</dbReference>
<evidence type="ECO:0000313" key="28">
    <source>
        <dbReference type="Proteomes" id="UP000001744"/>
    </source>
</evidence>
<dbReference type="GO" id="GO:0017108">
    <property type="term" value="F:5'-flap endonuclease activity"/>
    <property type="evidence" value="ECO:0000318"/>
    <property type="project" value="GO_Central"/>
</dbReference>
<evidence type="ECO:0000256" key="18">
    <source>
        <dbReference type="ARBA" id="ARBA00023268"/>
    </source>
</evidence>
<evidence type="ECO:0000256" key="9">
    <source>
        <dbReference type="ARBA" id="ARBA00022763"/>
    </source>
</evidence>
<keyword evidence="13 20" id="KW-0408">Iron</keyword>
<evidence type="ECO:0000256" key="10">
    <source>
        <dbReference type="ARBA" id="ARBA00022801"/>
    </source>
</evidence>
<dbReference type="GeneID" id="7050578"/>
<comment type="similarity">
    <text evidence="2 20">Belongs to the DNA2/NAM7 helicase family.</text>
</comment>
<comment type="subcellular location">
    <subcellularLocation>
        <location evidence="20">Nucleus</location>
    </subcellularLocation>
    <subcellularLocation>
        <location evidence="20">Chromosome</location>
    </subcellularLocation>
</comment>
<keyword evidence="17 20" id="KW-0539">Nucleus</keyword>
<evidence type="ECO:0000256" key="2">
    <source>
        <dbReference type="ARBA" id="ARBA00007913"/>
    </source>
</evidence>
<dbReference type="GO" id="GO:0046872">
    <property type="term" value="F:metal ion binding"/>
    <property type="evidence" value="ECO:0007669"/>
    <property type="project" value="UniProtKB-UniRule"/>
</dbReference>
<dbReference type="HOGENOM" id="CLU_001666_2_1_1"/>
<evidence type="ECO:0000256" key="12">
    <source>
        <dbReference type="ARBA" id="ARBA00022840"/>
    </source>
</evidence>
<feature type="domain" description="DNA2/NAM7 helicase-like C-terminal" evidence="25">
    <location>
        <begin position="844"/>
        <end position="1057"/>
    </location>
</feature>
<dbReference type="Pfam" id="PF01930">
    <property type="entry name" value="Cas_Cas4"/>
    <property type="match status" value="1"/>
</dbReference>
<evidence type="ECO:0000256" key="21">
    <source>
        <dbReference type="SAM" id="MobiDB-lite"/>
    </source>
</evidence>
<dbReference type="GO" id="GO:1990601">
    <property type="term" value="F:5' overhang single-stranded DNA endodeoxyribonuclease activity"/>
    <property type="evidence" value="ECO:0007669"/>
    <property type="project" value="EnsemblFungi"/>
</dbReference>
<dbReference type="GO" id="GO:0005524">
    <property type="term" value="F:ATP binding"/>
    <property type="evidence" value="ECO:0007669"/>
    <property type="project" value="UniProtKB-UniRule"/>
</dbReference>
<comment type="catalytic activity">
    <reaction evidence="19 20">
        <text>ATP + H2O = ADP + phosphate + H(+)</text>
        <dbReference type="Rhea" id="RHEA:13065"/>
        <dbReference type="ChEBI" id="CHEBI:15377"/>
        <dbReference type="ChEBI" id="CHEBI:15378"/>
        <dbReference type="ChEBI" id="CHEBI:30616"/>
        <dbReference type="ChEBI" id="CHEBI:43474"/>
        <dbReference type="ChEBI" id="CHEBI:456216"/>
        <dbReference type="EC" id="3.6.4.12"/>
    </reaction>
</comment>
<dbReference type="Proteomes" id="UP000001744">
    <property type="component" value="Unassembled WGS sequence"/>
</dbReference>
<dbReference type="Gene3D" id="3.40.50.300">
    <property type="entry name" value="P-loop containing nucleotide triphosphate hydrolases"/>
    <property type="match status" value="3"/>
</dbReference>
<evidence type="ECO:0000259" key="24">
    <source>
        <dbReference type="Pfam" id="PF13086"/>
    </source>
</evidence>
<dbReference type="VEuPathDB" id="FungiDB:SJAG_04183"/>
<dbReference type="eggNOG" id="KOG1805">
    <property type="taxonomic scope" value="Eukaryota"/>
</dbReference>
<dbReference type="InterPro" id="IPR022765">
    <property type="entry name" value="Dna2/Cas4_DUF83"/>
</dbReference>
<dbReference type="PANTHER" id="PTHR10887:SF433">
    <property type="entry name" value="DNA REPLICATION ATP-DEPENDENT HELICASE_NUCLEASE DNA2"/>
    <property type="match status" value="1"/>
</dbReference>
<dbReference type="EC" id="3.1.-.-" evidence="20"/>
<dbReference type="GO" id="GO:0016887">
    <property type="term" value="F:ATP hydrolysis activity"/>
    <property type="evidence" value="ECO:0007669"/>
    <property type="project" value="RHEA"/>
</dbReference>
<dbReference type="GO" id="GO:0003723">
    <property type="term" value="F:RNA binding"/>
    <property type="evidence" value="ECO:0000318"/>
    <property type="project" value="GO_Central"/>
</dbReference>
<dbReference type="GO" id="GO:0035861">
    <property type="term" value="C:site of double-strand break"/>
    <property type="evidence" value="ECO:0007669"/>
    <property type="project" value="EnsemblFungi"/>
</dbReference>
<dbReference type="GO" id="GO:0005737">
    <property type="term" value="C:cytoplasm"/>
    <property type="evidence" value="ECO:0000318"/>
    <property type="project" value="GO_Central"/>
</dbReference>
<evidence type="ECO:0000256" key="1">
    <source>
        <dbReference type="ARBA" id="ARBA00001966"/>
    </source>
</evidence>
<keyword evidence="4 20" id="KW-0235">DNA replication</keyword>
<keyword evidence="14 20" id="KW-0411">Iron-sulfur</keyword>
<keyword evidence="11 20" id="KW-0347">Helicase</keyword>
<keyword evidence="12 20" id="KW-0067">ATP-binding</keyword>
<keyword evidence="15 20" id="KW-0238">DNA-binding</keyword>
<feature type="domain" description="DUF83" evidence="22">
    <location>
        <begin position="343"/>
        <end position="441"/>
    </location>
</feature>
<comment type="function">
    <text evidence="20">Key enzyme involved in DNA replication and DNA repair. Involved in Okazaki fragments processing by cleaving long flaps that escape FEN1: flaps that are longer than 27 nucleotides are coated by replication protein A complex (RPA), leading to recruit DNA2 which cleaves the flap until it is too short to bind RPA and becomes a substrate for FEN1. Also involved in 5'-end resection of DNA during double-strand break (DSB) repair by mediating the cleavage of 5'-ssDNA.</text>
</comment>
<evidence type="ECO:0000259" key="25">
    <source>
        <dbReference type="Pfam" id="PF13087"/>
    </source>
</evidence>
<feature type="domain" description="DNA2/NAM7 helicase helicase" evidence="24">
    <location>
        <begin position="766"/>
        <end position="834"/>
    </location>
</feature>
<dbReference type="Pfam" id="PF13086">
    <property type="entry name" value="AAA_11"/>
    <property type="match status" value="2"/>
</dbReference>
<evidence type="ECO:0000313" key="27">
    <source>
        <dbReference type="JaponicusDB" id="SJAG_04183"/>
    </source>
</evidence>
<dbReference type="CDD" id="cd18808">
    <property type="entry name" value="SF1_C_Upf1"/>
    <property type="match status" value="1"/>
</dbReference>
<evidence type="ECO:0000256" key="5">
    <source>
        <dbReference type="ARBA" id="ARBA00022722"/>
    </source>
</evidence>
<keyword evidence="18 20" id="KW-0511">Multifunctional enzyme</keyword>
<dbReference type="OrthoDB" id="6513042at2759"/>
<dbReference type="GO" id="GO:0140445">
    <property type="term" value="C:chromosome, telomeric repeat region"/>
    <property type="evidence" value="ECO:0007669"/>
    <property type="project" value="EnsemblFungi"/>
</dbReference>
<keyword evidence="5 20" id="KW-0540">Nuclease</keyword>
<dbReference type="InterPro" id="IPR026851">
    <property type="entry name" value="Dna2/JHS1_DEXXQ-box"/>
</dbReference>
<keyword evidence="3 20" id="KW-0004">4Fe-4S</keyword>
<dbReference type="GO" id="GO:0006281">
    <property type="term" value="P:DNA repair"/>
    <property type="evidence" value="ECO:0007669"/>
    <property type="project" value="UniProtKB-KW"/>
</dbReference>
<dbReference type="GO" id="GO:0043596">
    <property type="term" value="C:nuclear replication fork"/>
    <property type="evidence" value="ECO:0007669"/>
    <property type="project" value="EnsemblFungi"/>
</dbReference>
<dbReference type="STRING" id="402676.B6K655"/>
<evidence type="ECO:0000256" key="6">
    <source>
        <dbReference type="ARBA" id="ARBA00022723"/>
    </source>
</evidence>
<protein>
    <recommendedName>
        <fullName evidence="20">DNA replication ATP-dependent helicase/nuclease</fullName>
        <ecNumber evidence="20">3.1.-.-</ecNumber>
        <ecNumber evidence="20">3.6.4.12</ecNumber>
    </recommendedName>
</protein>
<keyword evidence="10 20" id="KW-0378">Hydrolase</keyword>
<dbReference type="Pfam" id="PF08696">
    <property type="entry name" value="Dna2"/>
    <property type="match status" value="1"/>
</dbReference>
<keyword evidence="9 20" id="KW-0227">DNA damage</keyword>
<dbReference type="SUPFAM" id="SSF52540">
    <property type="entry name" value="P-loop containing nucleoside triphosphate hydrolases"/>
    <property type="match status" value="1"/>
</dbReference>
<evidence type="ECO:0000256" key="20">
    <source>
        <dbReference type="RuleBase" id="RU367041"/>
    </source>
</evidence>
<evidence type="ECO:0000256" key="17">
    <source>
        <dbReference type="ARBA" id="ARBA00023242"/>
    </source>
</evidence>
<dbReference type="GO" id="GO:0072429">
    <property type="term" value="P:response to intra-S DNA damage checkpoint signaling"/>
    <property type="evidence" value="ECO:0007669"/>
    <property type="project" value="EnsemblFungi"/>
</dbReference>
<accession>B6K655</accession>
<dbReference type="GO" id="GO:0003682">
    <property type="term" value="F:chromatin binding"/>
    <property type="evidence" value="ECO:0007669"/>
    <property type="project" value="EnsemblFungi"/>
</dbReference>
<dbReference type="GO" id="GO:1903461">
    <property type="term" value="P:Okazaki fragment processing involved in mitotic DNA replication"/>
    <property type="evidence" value="ECO:0007669"/>
    <property type="project" value="EnsemblFungi"/>
</dbReference>
<dbReference type="GO" id="GO:0019901">
    <property type="term" value="F:protein kinase binding"/>
    <property type="evidence" value="ECO:0007669"/>
    <property type="project" value="EnsemblFungi"/>
</dbReference>
<evidence type="ECO:0000256" key="15">
    <source>
        <dbReference type="ARBA" id="ARBA00023125"/>
    </source>
</evidence>
<keyword evidence="20" id="KW-0158">Chromosome</keyword>
<dbReference type="GO" id="GO:0005654">
    <property type="term" value="C:nucleoplasm"/>
    <property type="evidence" value="ECO:0007669"/>
    <property type="project" value="EnsemblFungi"/>
</dbReference>
<evidence type="ECO:0000256" key="16">
    <source>
        <dbReference type="ARBA" id="ARBA00023204"/>
    </source>
</evidence>
<dbReference type="GO" id="GO:0000723">
    <property type="term" value="P:telomere maintenance"/>
    <property type="evidence" value="ECO:0007669"/>
    <property type="project" value="EnsemblFungi"/>
</dbReference>
<dbReference type="FunFam" id="3.40.50.300:FF:000789">
    <property type="entry name" value="DNA replication ATP-dependent helicase/nuclease DNA2"/>
    <property type="match status" value="1"/>
</dbReference>
<dbReference type="GO" id="GO:0071932">
    <property type="term" value="P:replication fork reversal"/>
    <property type="evidence" value="ECO:0000318"/>
    <property type="project" value="GO_Central"/>
</dbReference>
<dbReference type="InterPro" id="IPR014808">
    <property type="entry name" value="DNA_replication_fac_Dna2_N"/>
</dbReference>
<feature type="domain" description="DNA replication factor Dna2 N-terminal" evidence="23">
    <location>
        <begin position="147"/>
        <end position="335"/>
    </location>
</feature>
<dbReference type="EC" id="3.6.4.12" evidence="20"/>
<dbReference type="InterPro" id="IPR041679">
    <property type="entry name" value="DNA2/NAM7-like_C"/>
</dbReference>
<evidence type="ECO:0000259" key="22">
    <source>
        <dbReference type="Pfam" id="PF01930"/>
    </source>
</evidence>
<evidence type="ECO:0000256" key="13">
    <source>
        <dbReference type="ARBA" id="ARBA00023004"/>
    </source>
</evidence>